<keyword evidence="2" id="KW-1185">Reference proteome</keyword>
<dbReference type="Proteomes" id="UP001175000">
    <property type="component" value="Unassembled WGS sequence"/>
</dbReference>
<proteinExistence type="predicted"/>
<protein>
    <submittedName>
        <fullName evidence="1">Uncharacterized protein</fullName>
    </submittedName>
</protein>
<name>A0AA39WK82_9PEZI</name>
<dbReference type="EMBL" id="JAULSU010000005">
    <property type="protein sequence ID" value="KAK0616946.1"/>
    <property type="molecule type" value="Genomic_DNA"/>
</dbReference>
<reference evidence="1" key="1">
    <citation type="submission" date="2023-06" db="EMBL/GenBank/DDBJ databases">
        <title>Genome-scale phylogeny and comparative genomics of the fungal order Sordariales.</title>
        <authorList>
            <consortium name="Lawrence Berkeley National Laboratory"/>
            <person name="Hensen N."/>
            <person name="Bonometti L."/>
            <person name="Westerberg I."/>
            <person name="Brannstrom I.O."/>
            <person name="Guillou S."/>
            <person name="Cros-Aarteil S."/>
            <person name="Calhoun S."/>
            <person name="Haridas S."/>
            <person name="Kuo A."/>
            <person name="Mondo S."/>
            <person name="Pangilinan J."/>
            <person name="Riley R."/>
            <person name="Labutti K."/>
            <person name="Andreopoulos B."/>
            <person name="Lipzen A."/>
            <person name="Chen C."/>
            <person name="Yanf M."/>
            <person name="Daum C."/>
            <person name="Ng V."/>
            <person name="Clum A."/>
            <person name="Steindorff A."/>
            <person name="Ohm R."/>
            <person name="Martin F."/>
            <person name="Silar P."/>
            <person name="Natvig D."/>
            <person name="Lalanne C."/>
            <person name="Gautier V."/>
            <person name="Ament-Velasquez S.L."/>
            <person name="Kruys A."/>
            <person name="Hutchinson M.I."/>
            <person name="Powell A.J."/>
            <person name="Barry K."/>
            <person name="Miller A.N."/>
            <person name="Grigoriev I.V."/>
            <person name="Debuchy R."/>
            <person name="Gladieux P."/>
            <person name="Thoren M.H."/>
            <person name="Johannesson H."/>
        </authorList>
    </citation>
    <scope>NUCLEOTIDE SEQUENCE</scope>
    <source>
        <strain evidence="1">CBS 606.72</strain>
    </source>
</reference>
<evidence type="ECO:0000313" key="2">
    <source>
        <dbReference type="Proteomes" id="UP001175000"/>
    </source>
</evidence>
<dbReference type="InterPro" id="IPR009836">
    <property type="entry name" value="GRDP-like"/>
</dbReference>
<dbReference type="AlphaFoldDB" id="A0AA39WK82"/>
<dbReference type="PANTHER" id="PTHR34365:SF7">
    <property type="entry name" value="GLYCINE-RICH DOMAIN-CONTAINING PROTEIN 1"/>
    <property type="match status" value="1"/>
</dbReference>
<gene>
    <name evidence="1" type="ORF">B0T14DRAFT_546973</name>
</gene>
<sequence length="484" mass="54775">MTLSCRTTNEALHSRAEAYKPAKYASETPVIPAPEIFQHEPTAADKDSTSRLPTVSECAIHLELLEVFFVLRERILRSEEIDKSMGIAPKRETKTGHKGDTKILKDTTFETRRKQKWPKYVEFAVARFLNWRSELKKMARPEDISSFRYKLPSLDVLMVWHSFLLNPLFFNKHCRTELIYDLPFPWQRIHECINNSDWSFQLPADDTTQTSPLFDVLSTWESHIPSESSHVPSTTTTITAPLPSFFSKPTVTPKPTAPSLLLPAFTLSSSPDPSTTTSLPTNISCHASLFHIISTSPSLSTLATALHAAVIRQTSFIDKMNSHLWIRSPSLESTLTHAISRYSNFLLLMRRNKGKMLVPTVDIDLAWHTHQCSGGRNYATGVKERVGRFVNHDDDLEKGVLSDGAAETRRLWRLQVGGEYKRCGCWDCEGMLEEMERVVKEGREEGEVDMDGVVKRVEESVGYYRAVEAARRGKRALPAKPNGL</sequence>
<dbReference type="PANTHER" id="PTHR34365">
    <property type="entry name" value="ENOLASE (DUF1399)"/>
    <property type="match status" value="1"/>
</dbReference>
<evidence type="ECO:0000313" key="1">
    <source>
        <dbReference type="EMBL" id="KAK0616946.1"/>
    </source>
</evidence>
<dbReference type="Pfam" id="PF07173">
    <property type="entry name" value="GRDP-like"/>
    <property type="match status" value="1"/>
</dbReference>
<organism evidence="1 2">
    <name type="scientific">Immersiella caudata</name>
    <dbReference type="NCBI Taxonomy" id="314043"/>
    <lineage>
        <taxon>Eukaryota</taxon>
        <taxon>Fungi</taxon>
        <taxon>Dikarya</taxon>
        <taxon>Ascomycota</taxon>
        <taxon>Pezizomycotina</taxon>
        <taxon>Sordariomycetes</taxon>
        <taxon>Sordariomycetidae</taxon>
        <taxon>Sordariales</taxon>
        <taxon>Lasiosphaeriaceae</taxon>
        <taxon>Immersiella</taxon>
    </lineage>
</organism>
<comment type="caution">
    <text evidence="1">The sequence shown here is derived from an EMBL/GenBank/DDBJ whole genome shotgun (WGS) entry which is preliminary data.</text>
</comment>
<accession>A0AA39WK82</accession>